<organism evidence="2">
    <name type="scientific">Rhizophora mucronata</name>
    <name type="common">Asiatic mangrove</name>
    <dbReference type="NCBI Taxonomy" id="61149"/>
    <lineage>
        <taxon>Eukaryota</taxon>
        <taxon>Viridiplantae</taxon>
        <taxon>Streptophyta</taxon>
        <taxon>Embryophyta</taxon>
        <taxon>Tracheophyta</taxon>
        <taxon>Spermatophyta</taxon>
        <taxon>Magnoliopsida</taxon>
        <taxon>eudicotyledons</taxon>
        <taxon>Gunneridae</taxon>
        <taxon>Pentapetalae</taxon>
        <taxon>rosids</taxon>
        <taxon>fabids</taxon>
        <taxon>Malpighiales</taxon>
        <taxon>Rhizophoraceae</taxon>
        <taxon>Rhizophora</taxon>
    </lineage>
</organism>
<keyword evidence="1" id="KW-0812">Transmembrane</keyword>
<sequence length="34" mass="3806">MSEFVLDDLRLFILLLVLLLCCGLSSFGLVGYLE</sequence>
<reference evidence="2" key="1">
    <citation type="submission" date="2018-02" db="EMBL/GenBank/DDBJ databases">
        <title>Rhizophora mucronata_Transcriptome.</title>
        <authorList>
            <person name="Meera S.P."/>
            <person name="Sreeshan A."/>
            <person name="Augustine A."/>
        </authorList>
    </citation>
    <scope>NUCLEOTIDE SEQUENCE</scope>
    <source>
        <tissue evidence="2">Leaf</tissue>
    </source>
</reference>
<feature type="transmembrane region" description="Helical" evidence="1">
    <location>
        <begin position="12"/>
        <end position="33"/>
    </location>
</feature>
<dbReference type="EMBL" id="GGEC01090466">
    <property type="protein sequence ID" value="MBX70950.1"/>
    <property type="molecule type" value="Transcribed_RNA"/>
</dbReference>
<keyword evidence="1" id="KW-1133">Transmembrane helix</keyword>
<keyword evidence="1" id="KW-0472">Membrane</keyword>
<evidence type="ECO:0000313" key="2">
    <source>
        <dbReference type="EMBL" id="MBX70950.1"/>
    </source>
</evidence>
<evidence type="ECO:0000256" key="1">
    <source>
        <dbReference type="SAM" id="Phobius"/>
    </source>
</evidence>
<dbReference type="AlphaFoldDB" id="A0A2P2QVB5"/>
<accession>A0A2P2QVB5</accession>
<name>A0A2P2QVB5_RHIMU</name>
<proteinExistence type="predicted"/>
<protein>
    <submittedName>
        <fullName evidence="2">Uncharacterized protein</fullName>
    </submittedName>
</protein>